<evidence type="ECO:0000313" key="1">
    <source>
        <dbReference type="Proteomes" id="UP000095286"/>
    </source>
</evidence>
<name>A0AC35TXR4_9BILA</name>
<sequence length="341" mass="38602">MFYYTYDKFSTHYNCGALTYKQWADEGHPNPSLGIAYIVTGLIFFILFIPCMLAMVRQEFTKHSCYKILIFESVLDLMGLVVSSFVTGYFTIIGGVYCMAPVFIYINGAIGMAIWVSTGMTSVLLVFNRILDLGAPTISKKLFNGNKTLLWLLLPTSYGLYYLLCTPPLIYNSNGFAYFFDPFYGTSMDIQMSSNFVYTTVNHPINNIFVLVSLSSLYTILCIVLIKKSQMGGSQRLTKVQKSLVIQSIFICSAILFNAAIYLYFQYFAVSDLVIIAAQFSWILTHGIPAFIALYFNHSMKNAFIKHYLPKALKKLPTKSTLTQNQVTKMTKIHKHNTPII</sequence>
<accession>A0AC35TXR4</accession>
<dbReference type="Proteomes" id="UP000095286">
    <property type="component" value="Unplaced"/>
</dbReference>
<evidence type="ECO:0000313" key="2">
    <source>
        <dbReference type="WBParaSite" id="RSKR_0000542100.1"/>
    </source>
</evidence>
<dbReference type="WBParaSite" id="RSKR_0000542100.1">
    <property type="protein sequence ID" value="RSKR_0000542100.1"/>
    <property type="gene ID" value="RSKR_0000542100"/>
</dbReference>
<protein>
    <submittedName>
        <fullName evidence="2">Serpentine Receptor, class T</fullName>
    </submittedName>
</protein>
<reference evidence="2" key="1">
    <citation type="submission" date="2016-11" db="UniProtKB">
        <authorList>
            <consortium name="WormBaseParasite"/>
        </authorList>
    </citation>
    <scope>IDENTIFICATION</scope>
    <source>
        <strain evidence="2">KR3021</strain>
    </source>
</reference>
<proteinExistence type="predicted"/>
<organism evidence="1 2">
    <name type="scientific">Rhabditophanes sp. KR3021</name>
    <dbReference type="NCBI Taxonomy" id="114890"/>
    <lineage>
        <taxon>Eukaryota</taxon>
        <taxon>Metazoa</taxon>
        <taxon>Ecdysozoa</taxon>
        <taxon>Nematoda</taxon>
        <taxon>Chromadorea</taxon>
        <taxon>Rhabditida</taxon>
        <taxon>Tylenchina</taxon>
        <taxon>Panagrolaimomorpha</taxon>
        <taxon>Strongyloidoidea</taxon>
        <taxon>Alloionematidae</taxon>
        <taxon>Rhabditophanes</taxon>
    </lineage>
</organism>